<protein>
    <submittedName>
        <fullName evidence="2">Predicted amine oxidase</fullName>
    </submittedName>
</protein>
<dbReference type="SUPFAM" id="SSF51905">
    <property type="entry name" value="FAD/NAD(P)-binding domain"/>
    <property type="match status" value="1"/>
</dbReference>
<dbReference type="PANTHER" id="PTHR46313">
    <property type="match status" value="1"/>
</dbReference>
<dbReference type="EMBL" id="CAVK010000147">
    <property type="protein sequence ID" value="CCW18699.1"/>
    <property type="molecule type" value="Genomic_DNA"/>
</dbReference>
<dbReference type="AlphaFoldDB" id="N1MPR2"/>
<dbReference type="InterPro" id="IPR045892">
    <property type="entry name" value="CrtISO-like"/>
</dbReference>
<evidence type="ECO:0000259" key="1">
    <source>
        <dbReference type="Pfam" id="PF01593"/>
    </source>
</evidence>
<dbReference type="Pfam" id="PF01593">
    <property type="entry name" value="Amino_oxidase"/>
    <property type="match status" value="1"/>
</dbReference>
<evidence type="ECO:0000313" key="3">
    <source>
        <dbReference type="Proteomes" id="UP000013201"/>
    </source>
</evidence>
<sequence length="431" mass="45938">MADAHYDVVVIGAGVGGLFAAACLVNAGKSVLLIDDHDRVGGRATSYNVDGFTVNMGAIALEKGGVFERLLNETGVELDVREPDPATVFRVDGKIVNAAKGGLGFLLGGLTKSAAKIGAKFAAAREGDLPEEKLTTKEWLAGFTKNKTVHALFRNFCAALFAANANELPARAFLTYFGVKGAFKRFGFCSRGTIGVWNDLADGIRRRGGEVRLETKAKRIIVEDGVAVGVIIETGDVETTISTRIVISNAGAMATIALAGEAALGADYVARAKRTIRPTTIFNYYLALPKRVVEIPGLITFANTERLCTLGELTATCPETAPEGWHLYVAYSVPLDSMGPVDKQAEIDFAMEELRAEYPAFAEARLLVATPMAGDWPAQRTCAGWDMEQETPVANLWNVGDSVKPYGDGGTQACADTGRTAAEQAITYLSR</sequence>
<dbReference type="Gene3D" id="3.50.50.60">
    <property type="entry name" value="FAD/NAD(P)-binding domain"/>
    <property type="match status" value="1"/>
</dbReference>
<reference evidence="2 3" key="1">
    <citation type="submission" date="2013-03" db="EMBL/GenBank/DDBJ databases">
        <authorList>
            <person name="Le V."/>
        </authorList>
    </citation>
    <scope>NUCLEOTIDE SEQUENCE [LARGE SCALE GENOMIC DNA]</scope>
    <source>
        <strain evidence="2 3">BiD32</strain>
    </source>
</reference>
<name>N1MPR2_9SPHN</name>
<dbReference type="Proteomes" id="UP000013201">
    <property type="component" value="Unassembled WGS sequence"/>
</dbReference>
<dbReference type="RefSeq" id="WP_006959802.1">
    <property type="nucleotide sequence ID" value="NZ_CAVK010000147.1"/>
</dbReference>
<dbReference type="GO" id="GO:0016116">
    <property type="term" value="P:carotenoid metabolic process"/>
    <property type="evidence" value="ECO:0007669"/>
    <property type="project" value="InterPro"/>
</dbReference>
<evidence type="ECO:0000313" key="2">
    <source>
        <dbReference type="EMBL" id="CCW18699.1"/>
    </source>
</evidence>
<reference evidence="3" key="2">
    <citation type="submission" date="2013-04" db="EMBL/GenBank/DDBJ databases">
        <title>Bisphenol A degrading Sphingobium sp. strain BiD32.</title>
        <authorList>
            <person name="Nielsen J.L."/>
            <person name="Zhou N.A."/>
            <person name="Kjeldal H."/>
        </authorList>
    </citation>
    <scope>NUCLEOTIDE SEQUENCE [LARGE SCALE GENOMIC DNA]</scope>
    <source>
        <strain evidence="3">BiD32</strain>
    </source>
</reference>
<dbReference type="InterPro" id="IPR036188">
    <property type="entry name" value="FAD/NAD-bd_sf"/>
</dbReference>
<proteinExistence type="predicted"/>
<dbReference type="InterPro" id="IPR002937">
    <property type="entry name" value="Amino_oxidase"/>
</dbReference>
<dbReference type="GO" id="GO:0016491">
    <property type="term" value="F:oxidoreductase activity"/>
    <property type="evidence" value="ECO:0007669"/>
    <property type="project" value="InterPro"/>
</dbReference>
<keyword evidence="3" id="KW-1185">Reference proteome</keyword>
<accession>N1MPR2</accession>
<comment type="caution">
    <text evidence="2">The sequence shown here is derived from an EMBL/GenBank/DDBJ whole genome shotgun (WGS) entry which is preliminary data.</text>
</comment>
<gene>
    <name evidence="2" type="ORF">EBBID32_30540</name>
</gene>
<dbReference type="OrthoDB" id="231484at2"/>
<organism evidence="2 3">
    <name type="scientific">Sphingobium indicum BiD32</name>
    <dbReference type="NCBI Taxonomy" id="1301087"/>
    <lineage>
        <taxon>Bacteria</taxon>
        <taxon>Pseudomonadati</taxon>
        <taxon>Pseudomonadota</taxon>
        <taxon>Alphaproteobacteria</taxon>
        <taxon>Sphingomonadales</taxon>
        <taxon>Sphingomonadaceae</taxon>
        <taxon>Sphingobium</taxon>
    </lineage>
</organism>
<feature type="domain" description="Amine oxidase" evidence="1">
    <location>
        <begin position="16"/>
        <end position="425"/>
    </location>
</feature>
<dbReference type="Gene3D" id="3.90.660.50">
    <property type="match status" value="1"/>
</dbReference>
<dbReference type="PANTHER" id="PTHR46313:SF3">
    <property type="entry name" value="PROLYCOPENE ISOMERASE, CHLOROPLASTIC"/>
    <property type="match status" value="1"/>
</dbReference>